<proteinExistence type="predicted"/>
<dbReference type="AlphaFoldDB" id="A0A7S4APV0"/>
<feature type="region of interest" description="Disordered" evidence="1">
    <location>
        <begin position="15"/>
        <end position="148"/>
    </location>
</feature>
<organism evidence="2">
    <name type="scientific">Pseudo-nitzschia australis</name>
    <dbReference type="NCBI Taxonomy" id="44445"/>
    <lineage>
        <taxon>Eukaryota</taxon>
        <taxon>Sar</taxon>
        <taxon>Stramenopiles</taxon>
        <taxon>Ochrophyta</taxon>
        <taxon>Bacillariophyta</taxon>
        <taxon>Bacillariophyceae</taxon>
        <taxon>Bacillariophycidae</taxon>
        <taxon>Bacillariales</taxon>
        <taxon>Bacillariaceae</taxon>
        <taxon>Pseudo-nitzschia</taxon>
    </lineage>
</organism>
<dbReference type="EMBL" id="HBIX01021317">
    <property type="protein sequence ID" value="CAE0722221.1"/>
    <property type="molecule type" value="Transcribed_RNA"/>
</dbReference>
<accession>A0A7S4APV0</accession>
<protein>
    <submittedName>
        <fullName evidence="2">Uncharacterized protein</fullName>
    </submittedName>
</protein>
<feature type="region of interest" description="Disordered" evidence="1">
    <location>
        <begin position="333"/>
        <end position="377"/>
    </location>
</feature>
<feature type="compositionally biased region" description="Acidic residues" evidence="1">
    <location>
        <begin position="338"/>
        <end position="348"/>
    </location>
</feature>
<sequence>MLTIIDSTGAVAVVQHESNTTSSSSSSSRYSSSSSSHGVSVSTDQALYGASSPPRTDSLSPGETQPQHQDSNSQQQRHCATTTTTQENLGDPTKPDENTNTTVIASATINTTSTTIEKDKKEGEGVDDAAATKKEEEDSNATGATAEATNNEPVDIIAVPAVINLPLRAERRIAIARRALRLSRRRLRHRRCSKDSDLSSLPPLKLPLQAERRSVSGSKRALEENNIDHIECDNRMEEKAPSSSVTSTRTVCSSNNKKMSGWAIHLARDRQCYHQVRVRVKLTKEQYRAKKAAKSRAKRRAIRKANSKAYFSYGETLKFLRVFLVFCPIGGTGADGGADTETDTETDADSGSSLSKEGEEKSNQAKRSSSKTGENEQ</sequence>
<gene>
    <name evidence="2" type="ORF">PAUS00366_LOCUS14976</name>
</gene>
<feature type="compositionally biased region" description="Low complexity" evidence="1">
    <location>
        <begin position="18"/>
        <end position="43"/>
    </location>
</feature>
<evidence type="ECO:0000256" key="1">
    <source>
        <dbReference type="SAM" id="MobiDB-lite"/>
    </source>
</evidence>
<reference evidence="2" key="1">
    <citation type="submission" date="2021-01" db="EMBL/GenBank/DDBJ databases">
        <authorList>
            <person name="Corre E."/>
            <person name="Pelletier E."/>
            <person name="Niang G."/>
            <person name="Scheremetjew M."/>
            <person name="Finn R."/>
            <person name="Kale V."/>
            <person name="Holt S."/>
            <person name="Cochrane G."/>
            <person name="Meng A."/>
            <person name="Brown T."/>
            <person name="Cohen L."/>
        </authorList>
    </citation>
    <scope>NUCLEOTIDE SEQUENCE</scope>
    <source>
        <strain evidence="2">10249 10 AB</strain>
    </source>
</reference>
<feature type="compositionally biased region" description="Basic and acidic residues" evidence="1">
    <location>
        <begin position="116"/>
        <end position="136"/>
    </location>
</feature>
<evidence type="ECO:0000313" key="2">
    <source>
        <dbReference type="EMBL" id="CAE0722221.1"/>
    </source>
</evidence>
<feature type="compositionally biased region" description="Polar residues" evidence="1">
    <location>
        <begin position="365"/>
        <end position="377"/>
    </location>
</feature>
<name>A0A7S4APV0_9STRA</name>
<feature type="compositionally biased region" description="Low complexity" evidence="1">
    <location>
        <begin position="98"/>
        <end position="115"/>
    </location>
</feature>
<feature type="compositionally biased region" description="Polar residues" evidence="1">
    <location>
        <begin position="77"/>
        <end position="88"/>
    </location>
</feature>
<feature type="compositionally biased region" description="Low complexity" evidence="1">
    <location>
        <begin position="65"/>
        <end position="76"/>
    </location>
</feature>
<feature type="compositionally biased region" description="Polar residues" evidence="1">
    <location>
        <begin position="53"/>
        <end position="64"/>
    </location>
</feature>